<comment type="caution">
    <text evidence="2">The sequence shown here is derived from an EMBL/GenBank/DDBJ whole genome shotgun (WGS) entry which is preliminary data.</text>
</comment>
<gene>
    <name evidence="2" type="ORF">DBT_0218</name>
</gene>
<protein>
    <submittedName>
        <fullName evidence="2">Uncharacterized protein</fullName>
    </submittedName>
</protein>
<proteinExistence type="predicted"/>
<evidence type="ECO:0000313" key="2">
    <source>
        <dbReference type="EMBL" id="OCC16401.1"/>
    </source>
</evidence>
<keyword evidence="3" id="KW-1185">Reference proteome</keyword>
<dbReference type="Proteomes" id="UP000093080">
    <property type="component" value="Unassembled WGS sequence"/>
</dbReference>
<dbReference type="AlphaFoldDB" id="A0A1B9F9E7"/>
<reference evidence="2 3" key="1">
    <citation type="submission" date="2016-06" db="EMBL/GenBank/DDBJ databases">
        <title>Respiratory ammonification of nitrate coupled to the oxidation of elemental sulfur in deep-sea autotrophic thermophilic bacteria.</title>
        <authorList>
            <person name="Slobodkina G.B."/>
            <person name="Mardanov A.V."/>
            <person name="Ravin N.V."/>
            <person name="Frolova A.A."/>
            <person name="Viryasiv M.B."/>
            <person name="Chernyh N.A."/>
            <person name="Bonch-Osmolovskaya E.A."/>
            <person name="Slobodkin A.I."/>
        </authorList>
    </citation>
    <scope>NUCLEOTIDE SEQUENCE [LARGE SCALE GENOMIC DNA]</scope>
    <source>
        <strain evidence="2 3">S69</strain>
    </source>
</reference>
<feature type="compositionally biased region" description="Polar residues" evidence="1">
    <location>
        <begin position="19"/>
        <end position="30"/>
    </location>
</feature>
<sequence length="54" mass="6218">MPVPKPETGGRRRYKKFKVQSSLPSTQNSKLNTSEMLNTFIRGVTNSFVMKVWD</sequence>
<evidence type="ECO:0000256" key="1">
    <source>
        <dbReference type="SAM" id="MobiDB-lite"/>
    </source>
</evidence>
<feature type="region of interest" description="Disordered" evidence="1">
    <location>
        <begin position="1"/>
        <end position="30"/>
    </location>
</feature>
<organism evidence="2 3">
    <name type="scientific">Dissulfuribacter thermophilus</name>
    <dbReference type="NCBI Taxonomy" id="1156395"/>
    <lineage>
        <taxon>Bacteria</taxon>
        <taxon>Pseudomonadati</taxon>
        <taxon>Thermodesulfobacteriota</taxon>
        <taxon>Dissulfuribacteria</taxon>
        <taxon>Dissulfuribacterales</taxon>
        <taxon>Dissulfuribacteraceae</taxon>
        <taxon>Dissulfuribacter</taxon>
    </lineage>
</organism>
<evidence type="ECO:0000313" key="3">
    <source>
        <dbReference type="Proteomes" id="UP000093080"/>
    </source>
</evidence>
<dbReference type="EMBL" id="MAGO01000001">
    <property type="protein sequence ID" value="OCC16401.1"/>
    <property type="molecule type" value="Genomic_DNA"/>
</dbReference>
<name>A0A1B9F9E7_9BACT</name>
<accession>A0A1B9F9E7</accession>